<dbReference type="Proteomes" id="UP000229893">
    <property type="component" value="Unassembled WGS sequence"/>
</dbReference>
<dbReference type="AlphaFoldDB" id="A0A2H0N6U4"/>
<dbReference type="InterPro" id="IPR010982">
    <property type="entry name" value="Lambda_DNA-bd_dom_sf"/>
</dbReference>
<feature type="non-terminal residue" evidence="2">
    <location>
        <position position="89"/>
    </location>
</feature>
<sequence length="89" mass="9987">MIQLILNIVSAKQLSNYLRTFRKRSGLSQKEVAILLGSLCGSKVSHYESAKRIPNLETVFAYEVIFSVPASQLFSGIFHEVKNEVENQA</sequence>
<accession>A0A2H0N6U4</accession>
<dbReference type="GO" id="GO:0003677">
    <property type="term" value="F:DNA binding"/>
    <property type="evidence" value="ECO:0007669"/>
    <property type="project" value="InterPro"/>
</dbReference>
<evidence type="ECO:0000313" key="3">
    <source>
        <dbReference type="Proteomes" id="UP000229893"/>
    </source>
</evidence>
<dbReference type="CDD" id="cd00093">
    <property type="entry name" value="HTH_XRE"/>
    <property type="match status" value="1"/>
</dbReference>
<comment type="caution">
    <text evidence="2">The sequence shown here is derived from an EMBL/GenBank/DDBJ whole genome shotgun (WGS) entry which is preliminary data.</text>
</comment>
<dbReference type="SMART" id="SM00530">
    <property type="entry name" value="HTH_XRE"/>
    <property type="match status" value="1"/>
</dbReference>
<dbReference type="EMBL" id="PCWO01000050">
    <property type="protein sequence ID" value="PIR04608.1"/>
    <property type="molecule type" value="Genomic_DNA"/>
</dbReference>
<organism evidence="2 3">
    <name type="scientific">Candidatus Liptonbacteria bacterium CG11_big_fil_rev_8_21_14_0_20_35_14</name>
    <dbReference type="NCBI Taxonomy" id="1974634"/>
    <lineage>
        <taxon>Bacteria</taxon>
        <taxon>Candidatus Liptoniibacteriota</taxon>
    </lineage>
</organism>
<proteinExistence type="predicted"/>
<evidence type="ECO:0000313" key="2">
    <source>
        <dbReference type="EMBL" id="PIR04608.1"/>
    </source>
</evidence>
<name>A0A2H0N6U4_9BACT</name>
<dbReference type="Gene3D" id="1.10.260.40">
    <property type="entry name" value="lambda repressor-like DNA-binding domains"/>
    <property type="match status" value="1"/>
</dbReference>
<evidence type="ECO:0000259" key="1">
    <source>
        <dbReference type="PROSITE" id="PS50943"/>
    </source>
</evidence>
<dbReference type="SUPFAM" id="SSF47413">
    <property type="entry name" value="lambda repressor-like DNA-binding domains"/>
    <property type="match status" value="1"/>
</dbReference>
<dbReference type="Pfam" id="PF13560">
    <property type="entry name" value="HTH_31"/>
    <property type="match status" value="1"/>
</dbReference>
<reference evidence="2 3" key="1">
    <citation type="submission" date="2017-09" db="EMBL/GenBank/DDBJ databases">
        <title>Depth-based differentiation of microbial function through sediment-hosted aquifers and enrichment of novel symbionts in the deep terrestrial subsurface.</title>
        <authorList>
            <person name="Probst A.J."/>
            <person name="Ladd B."/>
            <person name="Jarett J.K."/>
            <person name="Geller-Mcgrath D.E."/>
            <person name="Sieber C.M."/>
            <person name="Emerson J.B."/>
            <person name="Anantharaman K."/>
            <person name="Thomas B.C."/>
            <person name="Malmstrom R."/>
            <person name="Stieglmeier M."/>
            <person name="Klingl A."/>
            <person name="Woyke T."/>
            <person name="Ryan C.M."/>
            <person name="Banfield J.F."/>
        </authorList>
    </citation>
    <scope>NUCLEOTIDE SEQUENCE [LARGE SCALE GENOMIC DNA]</scope>
    <source>
        <strain evidence="2">CG11_big_fil_rev_8_21_14_0_20_35_14</strain>
    </source>
</reference>
<dbReference type="PROSITE" id="PS50943">
    <property type="entry name" value="HTH_CROC1"/>
    <property type="match status" value="1"/>
</dbReference>
<dbReference type="InterPro" id="IPR001387">
    <property type="entry name" value="Cro/C1-type_HTH"/>
</dbReference>
<gene>
    <name evidence="2" type="ORF">COV57_03420</name>
</gene>
<feature type="domain" description="HTH cro/C1-type" evidence="1">
    <location>
        <begin position="18"/>
        <end position="73"/>
    </location>
</feature>
<protein>
    <recommendedName>
        <fullName evidence="1">HTH cro/C1-type domain-containing protein</fullName>
    </recommendedName>
</protein>